<dbReference type="EMBL" id="FQUO01000003">
    <property type="protein sequence ID" value="SHE81844.1"/>
    <property type="molecule type" value="Genomic_DNA"/>
</dbReference>
<feature type="transmembrane region" description="Helical" evidence="1">
    <location>
        <begin position="97"/>
        <end position="116"/>
    </location>
</feature>
<dbReference type="InterPro" id="IPR005804">
    <property type="entry name" value="FA_desaturase_dom"/>
</dbReference>
<dbReference type="OrthoDB" id="104711at2"/>
<dbReference type="GO" id="GO:0016020">
    <property type="term" value="C:membrane"/>
    <property type="evidence" value="ECO:0007669"/>
    <property type="project" value="TreeGrafter"/>
</dbReference>
<keyword evidence="1" id="KW-0472">Membrane</keyword>
<name>A0A1M4WKX0_9BACT</name>
<dbReference type="GO" id="GO:0016717">
    <property type="term" value="F:oxidoreductase activity, acting on paired donors, with oxidation of a pair of donors resulting in the reduction of molecular oxygen to two molecules of water"/>
    <property type="evidence" value="ECO:0007669"/>
    <property type="project" value="TreeGrafter"/>
</dbReference>
<keyword evidence="1" id="KW-0812">Transmembrane</keyword>
<dbReference type="PANTHER" id="PTHR19353">
    <property type="entry name" value="FATTY ACID DESATURASE 2"/>
    <property type="match status" value="1"/>
</dbReference>
<feature type="transmembrane region" description="Helical" evidence="1">
    <location>
        <begin position="227"/>
        <end position="251"/>
    </location>
</feature>
<protein>
    <submittedName>
        <fullName evidence="3">Linoleoyl-CoA desaturase</fullName>
    </submittedName>
</protein>
<dbReference type="InterPro" id="IPR012171">
    <property type="entry name" value="Fatty_acid_desaturase"/>
</dbReference>
<proteinExistence type="predicted"/>
<dbReference type="AlphaFoldDB" id="A0A1M4WKX0"/>
<feature type="domain" description="Fatty acid desaturase" evidence="2">
    <location>
        <begin position="61"/>
        <end position="333"/>
    </location>
</feature>
<dbReference type="PIRSF" id="PIRSF015921">
    <property type="entry name" value="FA_sphinglp_des"/>
    <property type="match status" value="1"/>
</dbReference>
<dbReference type="PANTHER" id="PTHR19353:SF19">
    <property type="entry name" value="DELTA(5) FATTY ACID DESATURASE C-RELATED"/>
    <property type="match status" value="1"/>
</dbReference>
<dbReference type="Pfam" id="PF00487">
    <property type="entry name" value="FA_desaturase"/>
    <property type="match status" value="1"/>
</dbReference>
<keyword evidence="1" id="KW-1133">Transmembrane helix</keyword>
<feature type="transmembrane region" description="Helical" evidence="1">
    <location>
        <begin position="200"/>
        <end position="221"/>
    </location>
</feature>
<feature type="transmembrane region" description="Helical" evidence="1">
    <location>
        <begin position="63"/>
        <end position="85"/>
    </location>
</feature>
<dbReference type="CDD" id="cd03506">
    <property type="entry name" value="Delta6-FADS-like"/>
    <property type="match status" value="1"/>
</dbReference>
<keyword evidence="4" id="KW-1185">Reference proteome</keyword>
<dbReference type="Proteomes" id="UP000184368">
    <property type="component" value="Unassembled WGS sequence"/>
</dbReference>
<sequence>MNKTVFEKNSPFYQVLKARVDTYFRQNAIAKTGNGQLWLKAALLGGTAVVLFVVLLLVPLPVWVQLVLSATLGLVLAGIGFAIMHDACHYSFSSSRRVNDLVVLSLNALGGNAFLFRQKHQLHHSYTNIDGLDDDIAKSPLLRQCDVQVWKPMHRYQHWYVLLLYPFSGIFWITVFDFTKYFKGQISNMPLRRMNRTEHILFWASKAFYFFCYVGLPIYLLGFNNWLVGYLVMNMVMGLTLALVFQLGHVVEHTQFYQAKEEGGMLPVHWAEHEVQASANFALNNKLVTWYTGGLNYQIEHHLFPRVSHVHYPAISKLVQQTCREYGLPYFCYPTFTSAVQSHFRLLRTLGNTPPAVTPTTALAGA</sequence>
<accession>A0A1M4WKX0</accession>
<organism evidence="3 4">
    <name type="scientific">Cnuella takakiae</name>
    <dbReference type="NCBI Taxonomy" id="1302690"/>
    <lineage>
        <taxon>Bacteria</taxon>
        <taxon>Pseudomonadati</taxon>
        <taxon>Bacteroidota</taxon>
        <taxon>Chitinophagia</taxon>
        <taxon>Chitinophagales</taxon>
        <taxon>Chitinophagaceae</taxon>
        <taxon>Cnuella</taxon>
    </lineage>
</organism>
<evidence type="ECO:0000256" key="1">
    <source>
        <dbReference type="SAM" id="Phobius"/>
    </source>
</evidence>
<dbReference type="RefSeq" id="WP_073040477.1">
    <property type="nucleotide sequence ID" value="NZ_FQUO01000003.1"/>
</dbReference>
<evidence type="ECO:0000313" key="3">
    <source>
        <dbReference type="EMBL" id="SHE81844.1"/>
    </source>
</evidence>
<feature type="transmembrane region" description="Helical" evidence="1">
    <location>
        <begin position="37"/>
        <end position="57"/>
    </location>
</feature>
<reference evidence="3 4" key="1">
    <citation type="submission" date="2016-11" db="EMBL/GenBank/DDBJ databases">
        <authorList>
            <person name="Jaros S."/>
            <person name="Januszkiewicz K."/>
            <person name="Wedrychowicz H."/>
        </authorList>
    </citation>
    <scope>NUCLEOTIDE SEQUENCE [LARGE SCALE GENOMIC DNA]</scope>
    <source>
        <strain evidence="3 4">DSM 26897</strain>
    </source>
</reference>
<evidence type="ECO:0000259" key="2">
    <source>
        <dbReference type="Pfam" id="PF00487"/>
    </source>
</evidence>
<dbReference type="GO" id="GO:0008610">
    <property type="term" value="P:lipid biosynthetic process"/>
    <property type="evidence" value="ECO:0007669"/>
    <property type="project" value="UniProtKB-ARBA"/>
</dbReference>
<gene>
    <name evidence="3" type="ORF">SAMN05444008_10358</name>
</gene>
<evidence type="ECO:0000313" key="4">
    <source>
        <dbReference type="Proteomes" id="UP000184368"/>
    </source>
</evidence>
<feature type="transmembrane region" description="Helical" evidence="1">
    <location>
        <begin position="159"/>
        <end position="179"/>
    </location>
</feature>
<dbReference type="STRING" id="1302690.BUE76_07100"/>